<comment type="caution">
    <text evidence="1">The sequence shown here is derived from an EMBL/GenBank/DDBJ whole genome shotgun (WGS) entry which is preliminary data.</text>
</comment>
<sequence length="102" mass="11825">MVLDFLSIEYDAFNLGNIDVPCVWCELRNKKDPHAIPCRDTITNDTIINVNQIHPRFLRVNDFGSVHLNTVIINNENTQITKNRSSFLSRIDPLVQLYRKTP</sequence>
<gene>
    <name evidence="1" type="ORF">M9Y10_045208</name>
</gene>
<evidence type="ECO:0000313" key="2">
    <source>
        <dbReference type="Proteomes" id="UP001470230"/>
    </source>
</evidence>
<name>A0ABR2JUL0_9EUKA</name>
<keyword evidence="2" id="KW-1185">Reference proteome</keyword>
<dbReference type="EMBL" id="JAPFFF010000009">
    <property type="protein sequence ID" value="KAK8882566.1"/>
    <property type="molecule type" value="Genomic_DNA"/>
</dbReference>
<proteinExistence type="predicted"/>
<reference evidence="1 2" key="1">
    <citation type="submission" date="2024-04" db="EMBL/GenBank/DDBJ databases">
        <title>Tritrichomonas musculus Genome.</title>
        <authorList>
            <person name="Alves-Ferreira E."/>
            <person name="Grigg M."/>
            <person name="Lorenzi H."/>
            <person name="Galac M."/>
        </authorList>
    </citation>
    <scope>NUCLEOTIDE SEQUENCE [LARGE SCALE GENOMIC DNA]</scope>
    <source>
        <strain evidence="1 2">EAF2021</strain>
    </source>
</reference>
<protein>
    <submittedName>
        <fullName evidence="1">Uncharacterized protein</fullName>
    </submittedName>
</protein>
<organism evidence="1 2">
    <name type="scientific">Tritrichomonas musculus</name>
    <dbReference type="NCBI Taxonomy" id="1915356"/>
    <lineage>
        <taxon>Eukaryota</taxon>
        <taxon>Metamonada</taxon>
        <taxon>Parabasalia</taxon>
        <taxon>Tritrichomonadida</taxon>
        <taxon>Tritrichomonadidae</taxon>
        <taxon>Tritrichomonas</taxon>
    </lineage>
</organism>
<evidence type="ECO:0000313" key="1">
    <source>
        <dbReference type="EMBL" id="KAK8882566.1"/>
    </source>
</evidence>
<dbReference type="Proteomes" id="UP001470230">
    <property type="component" value="Unassembled WGS sequence"/>
</dbReference>
<accession>A0ABR2JUL0</accession>